<feature type="compositionally biased region" description="Basic and acidic residues" evidence="1">
    <location>
        <begin position="92"/>
        <end position="110"/>
    </location>
</feature>
<feature type="compositionally biased region" description="Basic and acidic residues" evidence="1">
    <location>
        <begin position="125"/>
        <end position="161"/>
    </location>
</feature>
<evidence type="ECO:0000313" key="3">
    <source>
        <dbReference type="Proteomes" id="UP001143480"/>
    </source>
</evidence>
<feature type="compositionally biased region" description="Basic and acidic residues" evidence="1">
    <location>
        <begin position="7"/>
        <end position="43"/>
    </location>
</feature>
<dbReference type="EMBL" id="BSFP01000019">
    <property type="protein sequence ID" value="GLL01925.1"/>
    <property type="molecule type" value="Genomic_DNA"/>
</dbReference>
<protein>
    <submittedName>
        <fullName evidence="2">Uncharacterized protein</fullName>
    </submittedName>
</protein>
<sequence>MLQEPPRVVERDPVAGDRREQHELAGQRRSTDSLPYAEHDEYPQKACQQSPDLASGRALRANGDKRDKQCRERRGAVPDAGQHRRHPLLRVTEQDERDGGREDREHEQVHPEAQTAGGRQPANGEEEHERECAKGDAVQRDVRRGEVRQRVLDEHEARAPDQGDGGESG</sequence>
<reference evidence="2" key="2">
    <citation type="submission" date="2023-01" db="EMBL/GenBank/DDBJ databases">
        <authorList>
            <person name="Sun Q."/>
            <person name="Evtushenko L."/>
        </authorList>
    </citation>
    <scope>NUCLEOTIDE SEQUENCE</scope>
    <source>
        <strain evidence="2">VKM Ac-1321</strain>
    </source>
</reference>
<dbReference type="AlphaFoldDB" id="A0A9W6KKN7"/>
<feature type="compositionally biased region" description="Basic and acidic residues" evidence="1">
    <location>
        <begin position="62"/>
        <end position="76"/>
    </location>
</feature>
<evidence type="ECO:0000313" key="2">
    <source>
        <dbReference type="EMBL" id="GLL01925.1"/>
    </source>
</evidence>
<feature type="region of interest" description="Disordered" evidence="1">
    <location>
        <begin position="1"/>
        <end position="169"/>
    </location>
</feature>
<gene>
    <name evidence="2" type="ORF">GCM10017581_036670</name>
</gene>
<keyword evidence="3" id="KW-1185">Reference proteome</keyword>
<comment type="caution">
    <text evidence="2">The sequence shown here is derived from an EMBL/GenBank/DDBJ whole genome shotgun (WGS) entry which is preliminary data.</text>
</comment>
<evidence type="ECO:0000256" key="1">
    <source>
        <dbReference type="SAM" id="MobiDB-lite"/>
    </source>
</evidence>
<reference evidence="2" key="1">
    <citation type="journal article" date="2014" name="Int. J. Syst. Evol. Microbiol.">
        <title>Complete genome sequence of Corynebacterium casei LMG S-19264T (=DSM 44701T), isolated from a smear-ripened cheese.</title>
        <authorList>
            <consortium name="US DOE Joint Genome Institute (JGI-PGF)"/>
            <person name="Walter F."/>
            <person name="Albersmeier A."/>
            <person name="Kalinowski J."/>
            <person name="Ruckert C."/>
        </authorList>
    </citation>
    <scope>NUCLEOTIDE SEQUENCE</scope>
    <source>
        <strain evidence="2">VKM Ac-1321</strain>
    </source>
</reference>
<organism evidence="2 3">
    <name type="scientific">Dactylosporangium matsuzakiense</name>
    <dbReference type="NCBI Taxonomy" id="53360"/>
    <lineage>
        <taxon>Bacteria</taxon>
        <taxon>Bacillati</taxon>
        <taxon>Actinomycetota</taxon>
        <taxon>Actinomycetes</taxon>
        <taxon>Micromonosporales</taxon>
        <taxon>Micromonosporaceae</taxon>
        <taxon>Dactylosporangium</taxon>
    </lineage>
</organism>
<proteinExistence type="predicted"/>
<accession>A0A9W6KKN7</accession>
<name>A0A9W6KKN7_9ACTN</name>
<dbReference type="Proteomes" id="UP001143480">
    <property type="component" value="Unassembled WGS sequence"/>
</dbReference>